<comment type="caution">
    <text evidence="1">The sequence shown here is derived from an EMBL/GenBank/DDBJ whole genome shotgun (WGS) entry which is preliminary data.</text>
</comment>
<evidence type="ECO:0000313" key="1">
    <source>
        <dbReference type="EMBL" id="RRR77302.1"/>
    </source>
</evidence>
<dbReference type="EMBL" id="RSAS01000070">
    <property type="protein sequence ID" value="RRR77302.1"/>
    <property type="molecule type" value="Genomic_DNA"/>
</dbReference>
<organism evidence="1 2">
    <name type="scientific">Candidatus Viridilinea halotolerans</name>
    <dbReference type="NCBI Taxonomy" id="2491704"/>
    <lineage>
        <taxon>Bacteria</taxon>
        <taxon>Bacillati</taxon>
        <taxon>Chloroflexota</taxon>
        <taxon>Chloroflexia</taxon>
        <taxon>Chloroflexales</taxon>
        <taxon>Chloroflexineae</taxon>
        <taxon>Oscillochloridaceae</taxon>
        <taxon>Candidatus Viridilinea</taxon>
    </lineage>
</organism>
<protein>
    <submittedName>
        <fullName evidence="1">Uncharacterized protein</fullName>
    </submittedName>
</protein>
<dbReference type="AlphaFoldDB" id="A0A426U9X8"/>
<gene>
    <name evidence="1" type="ORF">EI684_01645</name>
</gene>
<accession>A0A426U9X8</accession>
<evidence type="ECO:0000313" key="2">
    <source>
        <dbReference type="Proteomes" id="UP000280307"/>
    </source>
</evidence>
<proteinExistence type="predicted"/>
<sequence>MQPGPGVALLAGDISEIVGLGGDLEGLPAALAATDLDVAAAAAEDVGAAGIPVECDGWHLASLPGSVRPA</sequence>
<reference evidence="1 2" key="1">
    <citation type="submission" date="2018-12" db="EMBL/GenBank/DDBJ databases">
        <title>Genome Sequence of Candidatus Viridilinea halotolerans isolated from saline sulfide-rich spring.</title>
        <authorList>
            <person name="Grouzdev D.S."/>
            <person name="Burganskaya E.I."/>
            <person name="Krutkina M.S."/>
            <person name="Sukhacheva M.V."/>
            <person name="Gorlenko V.M."/>
        </authorList>
    </citation>
    <scope>NUCLEOTIDE SEQUENCE [LARGE SCALE GENOMIC DNA]</scope>
    <source>
        <strain evidence="1">Chok-6</strain>
    </source>
</reference>
<name>A0A426U9X8_9CHLR</name>
<dbReference type="Proteomes" id="UP000280307">
    <property type="component" value="Unassembled WGS sequence"/>
</dbReference>